<dbReference type="GO" id="GO:0030288">
    <property type="term" value="C:outer membrane-bounded periplasmic space"/>
    <property type="evidence" value="ECO:0007669"/>
    <property type="project" value="UniProtKB-ARBA"/>
</dbReference>
<comment type="subcellular location">
    <subcellularLocation>
        <location evidence="1">Periplasm</location>
    </subcellularLocation>
</comment>
<evidence type="ECO:0000259" key="4">
    <source>
        <dbReference type="Pfam" id="PF00496"/>
    </source>
</evidence>
<dbReference type="PANTHER" id="PTHR30290">
    <property type="entry name" value="PERIPLASMIC BINDING COMPONENT OF ABC TRANSPORTER"/>
    <property type="match status" value="1"/>
</dbReference>
<evidence type="ECO:0000313" key="6">
    <source>
        <dbReference type="Proteomes" id="UP000199435"/>
    </source>
</evidence>
<dbReference type="InterPro" id="IPR030678">
    <property type="entry name" value="Peptide/Ni-bd"/>
</dbReference>
<dbReference type="PROSITE" id="PS51318">
    <property type="entry name" value="TAT"/>
    <property type="match status" value="1"/>
</dbReference>
<dbReference type="PANTHER" id="PTHR30290:SF38">
    <property type="entry name" value="D,D-DIPEPTIDE-BINDING PERIPLASMIC PROTEIN DDPA-RELATED"/>
    <property type="match status" value="1"/>
</dbReference>
<organism evidence="5 6">
    <name type="scientific">Rhizobium miluonense</name>
    <dbReference type="NCBI Taxonomy" id="411945"/>
    <lineage>
        <taxon>Bacteria</taxon>
        <taxon>Pseudomonadati</taxon>
        <taxon>Pseudomonadota</taxon>
        <taxon>Alphaproteobacteria</taxon>
        <taxon>Hyphomicrobiales</taxon>
        <taxon>Rhizobiaceae</taxon>
        <taxon>Rhizobium/Agrobacterium group</taxon>
        <taxon>Rhizobium</taxon>
    </lineage>
</organism>
<dbReference type="InterPro" id="IPR006311">
    <property type="entry name" value="TAT_signal"/>
</dbReference>
<accession>A0A1C3WDQ3</accession>
<dbReference type="OrthoDB" id="9803988at2"/>
<feature type="domain" description="Solute-binding protein family 5" evidence="4">
    <location>
        <begin position="81"/>
        <end position="436"/>
    </location>
</feature>
<dbReference type="Proteomes" id="UP000199435">
    <property type="component" value="Unassembled WGS sequence"/>
</dbReference>
<dbReference type="InterPro" id="IPR023765">
    <property type="entry name" value="SBP_5_CS"/>
</dbReference>
<keyword evidence="3" id="KW-0732">Signal</keyword>
<evidence type="ECO:0000313" key="5">
    <source>
        <dbReference type="EMBL" id="SCB37824.1"/>
    </source>
</evidence>
<dbReference type="GO" id="GO:0043190">
    <property type="term" value="C:ATP-binding cassette (ABC) transporter complex"/>
    <property type="evidence" value="ECO:0007669"/>
    <property type="project" value="InterPro"/>
</dbReference>
<dbReference type="CDD" id="cd00995">
    <property type="entry name" value="PBP2_NikA_DppA_OppA_like"/>
    <property type="match status" value="1"/>
</dbReference>
<dbReference type="RefSeq" id="WP_092852588.1">
    <property type="nucleotide sequence ID" value="NZ_FMAH01000027.1"/>
</dbReference>
<evidence type="ECO:0000256" key="2">
    <source>
        <dbReference type="ARBA" id="ARBA00005695"/>
    </source>
</evidence>
<dbReference type="GO" id="GO:0015833">
    <property type="term" value="P:peptide transport"/>
    <property type="evidence" value="ECO:0007669"/>
    <property type="project" value="TreeGrafter"/>
</dbReference>
<dbReference type="EMBL" id="FMAH01000027">
    <property type="protein sequence ID" value="SCB37824.1"/>
    <property type="molecule type" value="Genomic_DNA"/>
</dbReference>
<reference evidence="6" key="1">
    <citation type="submission" date="2016-08" db="EMBL/GenBank/DDBJ databases">
        <authorList>
            <person name="Varghese N."/>
            <person name="Submissions Spin"/>
        </authorList>
    </citation>
    <scope>NUCLEOTIDE SEQUENCE [LARGE SCALE GENOMIC DNA]</scope>
    <source>
        <strain evidence="6">HAMBI 2971</strain>
    </source>
</reference>
<dbReference type="PROSITE" id="PS01040">
    <property type="entry name" value="SBP_BACTERIAL_5"/>
    <property type="match status" value="1"/>
</dbReference>
<dbReference type="Gene3D" id="3.40.190.10">
    <property type="entry name" value="Periplasmic binding protein-like II"/>
    <property type="match status" value="1"/>
</dbReference>
<dbReference type="Gene3D" id="3.90.76.10">
    <property type="entry name" value="Dipeptide-binding Protein, Domain 1"/>
    <property type="match status" value="1"/>
</dbReference>
<gene>
    <name evidence="5" type="ORF">GA0061102_10279</name>
</gene>
<dbReference type="Pfam" id="PF00496">
    <property type="entry name" value="SBP_bac_5"/>
    <property type="match status" value="1"/>
</dbReference>
<proteinExistence type="inferred from homology"/>
<dbReference type="Gene3D" id="3.10.105.10">
    <property type="entry name" value="Dipeptide-binding Protein, Domain 3"/>
    <property type="match status" value="1"/>
</dbReference>
<dbReference type="GO" id="GO:1904680">
    <property type="term" value="F:peptide transmembrane transporter activity"/>
    <property type="evidence" value="ECO:0007669"/>
    <property type="project" value="TreeGrafter"/>
</dbReference>
<evidence type="ECO:0000256" key="1">
    <source>
        <dbReference type="ARBA" id="ARBA00004418"/>
    </source>
</evidence>
<dbReference type="STRING" id="411945.GA0061102_10279"/>
<evidence type="ECO:0000256" key="3">
    <source>
        <dbReference type="ARBA" id="ARBA00022729"/>
    </source>
</evidence>
<protein>
    <submittedName>
        <fullName evidence="5">Peptide/nickel transport system substrate-binding protein</fullName>
    </submittedName>
</protein>
<dbReference type="PIRSF" id="PIRSF002741">
    <property type="entry name" value="MppA"/>
    <property type="match status" value="1"/>
</dbReference>
<dbReference type="InterPro" id="IPR039424">
    <property type="entry name" value="SBP_5"/>
</dbReference>
<dbReference type="InterPro" id="IPR000914">
    <property type="entry name" value="SBP_5_dom"/>
</dbReference>
<name>A0A1C3WDQ3_9HYPH</name>
<comment type="similarity">
    <text evidence="2">Belongs to the bacterial solute-binding protein 5 family.</text>
</comment>
<dbReference type="AlphaFoldDB" id="A0A1C3WDQ3"/>
<keyword evidence="6" id="KW-1185">Reference proteome</keyword>
<sequence length="517" mass="57012">MVTRRQVLVGASVFAAANAVGTKGSLVWAQSKKTVVLASMGPVTGNWDPTSHTTIGQSNFEKFVFNHLTRCTMEEGKPPALEPDLAVEWKLIDPYTLEFKLRDGVKFHDGKEFGAEDVKATMEYACQSARPAASLYPGQVEVEVVDKLTARIKTEKFGYPASAFWFISSYLPILSAKDVADPTILQKRPNGTNAFKYVSTQGDKNFLAANDEFYGGRPKIDEIVYAYVPDANTRVLGLLNGEYQIAERLEPEQFATLSQNPNVATHSGLSTENKYLHFRCNKPPFNDPRIRLAACHAIDRDQILELMGAAAKPSSCFISPSKFGFSDIGNYPKYDPEASQRLLAEAGFPKGEGLPQLEYITSIGFYPKTKEYGELITAMMAEQGFNVQLTVLEPAAWEQAIYRGADGQGQGHMCDVGWLSGSPEPDLVLRPNWHSKAALISGVNDPEIDAVLDKERNAKNPDERLKILHEETFPVMASKMPSFSLFSTINFHGAAKNLKGAYYFPNGPIDLSKADLV</sequence>
<dbReference type="SUPFAM" id="SSF53850">
    <property type="entry name" value="Periplasmic binding protein-like II"/>
    <property type="match status" value="1"/>
</dbReference>